<keyword evidence="2" id="KW-1185">Reference proteome</keyword>
<protein>
    <submittedName>
        <fullName evidence="1">Uncharacterized protein</fullName>
    </submittedName>
</protein>
<sequence length="331" mass="35671">MKFTGSKVVFVGNIPYDVTEASMIEIFQEVGPVAAFRINKDRDTGKPKGYGFCEFHDAATAASAVRNLDGHDLGGRQLRVAPAESDNPPASFAPSQVSAMVPPRSADGMGASNPQFNHAAANNESQGKNVSGPTPCTDAINATLASMSPGQIFELLTQINIMVQYSPGTARTFLSQNPQLCYALFQALVILNLIDKDVITKSSNTASPPGHNSRPVMHNPQPIYPPNYPQQPIYPSPQMGFQPPLMGQGNLPPPPFPPPFMNQHLPPFVPHMNSPTAPSAPTPHGDQHSALLLQVMQMTPDQIDQLPPEQRNSLHLLRAQLLGGQQSHNGR</sequence>
<comment type="caution">
    <text evidence="1">The sequence shown here is derived from an EMBL/GenBank/DDBJ whole genome shotgun (WGS) entry which is preliminary data.</text>
</comment>
<gene>
    <name evidence="1" type="ORF">DSO57_1020627</name>
</gene>
<proteinExistence type="predicted"/>
<dbReference type="EMBL" id="QTSX02005777">
    <property type="protein sequence ID" value="KAJ9057634.1"/>
    <property type="molecule type" value="Genomic_DNA"/>
</dbReference>
<reference evidence="1" key="1">
    <citation type="submission" date="2022-04" db="EMBL/GenBank/DDBJ databases">
        <title>Genome of the entomopathogenic fungus Entomophthora muscae.</title>
        <authorList>
            <person name="Elya C."/>
            <person name="Lovett B.R."/>
            <person name="Lee E."/>
            <person name="Macias A.M."/>
            <person name="Hajek A.E."/>
            <person name="De Bivort B.L."/>
            <person name="Kasson M.T."/>
            <person name="De Fine Licht H.H."/>
            <person name="Stajich J.E."/>
        </authorList>
    </citation>
    <scope>NUCLEOTIDE SEQUENCE</scope>
    <source>
        <strain evidence="1">Berkeley</strain>
    </source>
</reference>
<name>A0ACC2S5L9_9FUNG</name>
<accession>A0ACC2S5L9</accession>
<evidence type="ECO:0000313" key="2">
    <source>
        <dbReference type="Proteomes" id="UP001165960"/>
    </source>
</evidence>
<evidence type="ECO:0000313" key="1">
    <source>
        <dbReference type="EMBL" id="KAJ9057634.1"/>
    </source>
</evidence>
<organism evidence="1 2">
    <name type="scientific">Entomophthora muscae</name>
    <dbReference type="NCBI Taxonomy" id="34485"/>
    <lineage>
        <taxon>Eukaryota</taxon>
        <taxon>Fungi</taxon>
        <taxon>Fungi incertae sedis</taxon>
        <taxon>Zoopagomycota</taxon>
        <taxon>Entomophthoromycotina</taxon>
        <taxon>Entomophthoromycetes</taxon>
        <taxon>Entomophthorales</taxon>
        <taxon>Entomophthoraceae</taxon>
        <taxon>Entomophthora</taxon>
    </lineage>
</organism>
<dbReference type="Proteomes" id="UP001165960">
    <property type="component" value="Unassembled WGS sequence"/>
</dbReference>